<protein>
    <recommendedName>
        <fullName evidence="3">ZU5 domain-containing protein</fullName>
    </recommendedName>
</protein>
<evidence type="ECO:0000313" key="2">
    <source>
        <dbReference type="Proteomes" id="UP000282423"/>
    </source>
</evidence>
<proteinExistence type="predicted"/>
<sequence>MKVQLNSLYIFLTCATLGGILFGTSCKRDPIKNEEESETEIAITPLARPIGSVKGQASSKTIGPAGGVLSSADGKLKISIPAGALIEEKLILVQPIEQTNIAGIGLSYRLTPHNVIFKKAVTLTFDWKAITDQVGLPQTLGFAYQQGDQVWKYVGASTTDTVQKTISYETTHFSDWSLMNRLSLEPYEATIESGQTQSVRALIYTQTKWDDLLTPLTGTGQGTEQGYPVGTPAALPSKFIDSWELAGPGKIVKTDASTVTYQAPASVNGSATAVINLKLKAPREGTYLLLSNIHISGNGWIELSIAGGGPVKFPASSAAKSGNTYLLSNPENEGGGYFLLRWNGGVGSYKYEISNGGNHFHFQTSKTTYMSRYVDKIVKDLVPSGGQIQITKIDKGWVEGLFNVTNAGYGPMLLDITSASGRFRAKIYDAATHAK</sequence>
<dbReference type="AlphaFoldDB" id="A0A420VSE8"/>
<keyword evidence="2" id="KW-1185">Reference proteome</keyword>
<dbReference type="PROSITE" id="PS51257">
    <property type="entry name" value="PROKAR_LIPOPROTEIN"/>
    <property type="match status" value="1"/>
</dbReference>
<dbReference type="Proteomes" id="UP000282423">
    <property type="component" value="Unassembled WGS sequence"/>
</dbReference>
<dbReference type="RefSeq" id="WP_121126583.1">
    <property type="nucleotide sequence ID" value="NZ_RBWS01000022.1"/>
</dbReference>
<evidence type="ECO:0008006" key="3">
    <source>
        <dbReference type="Google" id="ProtNLM"/>
    </source>
</evidence>
<accession>A0A420VSE8</accession>
<dbReference type="Gene3D" id="2.60.220.30">
    <property type="match status" value="1"/>
</dbReference>
<name>A0A420VSE8_9SPHI</name>
<organism evidence="1 2">
    <name type="scientific">Sphingobacterium puteale</name>
    <dbReference type="NCBI Taxonomy" id="2420510"/>
    <lineage>
        <taxon>Bacteria</taxon>
        <taxon>Pseudomonadati</taxon>
        <taxon>Bacteroidota</taxon>
        <taxon>Sphingobacteriia</taxon>
        <taxon>Sphingobacteriales</taxon>
        <taxon>Sphingobacteriaceae</taxon>
        <taxon>Sphingobacterium</taxon>
    </lineage>
</organism>
<reference evidence="1 2" key="1">
    <citation type="submission" date="2018-10" db="EMBL/GenBank/DDBJ databases">
        <title>Sphingobacterium sp. M05W1-28.</title>
        <authorList>
            <person name="Cai H."/>
        </authorList>
    </citation>
    <scope>NUCLEOTIDE SEQUENCE [LARGE SCALE GENOMIC DNA]</scope>
    <source>
        <strain evidence="1 2">M05W1-28</strain>
    </source>
</reference>
<evidence type="ECO:0000313" key="1">
    <source>
        <dbReference type="EMBL" id="RKO69149.1"/>
    </source>
</evidence>
<comment type="caution">
    <text evidence="1">The sequence shown here is derived from an EMBL/GenBank/DDBJ whole genome shotgun (WGS) entry which is preliminary data.</text>
</comment>
<dbReference type="OrthoDB" id="770607at2"/>
<dbReference type="EMBL" id="RBWS01000022">
    <property type="protein sequence ID" value="RKO69149.1"/>
    <property type="molecule type" value="Genomic_DNA"/>
</dbReference>
<gene>
    <name evidence="1" type="ORF">D7322_23220</name>
</gene>